<gene>
    <name evidence="2" type="ORF">AXF42_Ash016239</name>
</gene>
<dbReference type="OrthoDB" id="1931827at2759"/>
<dbReference type="AlphaFoldDB" id="A0A2H9ZX93"/>
<evidence type="ECO:0008006" key="4">
    <source>
        <dbReference type="Google" id="ProtNLM"/>
    </source>
</evidence>
<proteinExistence type="predicted"/>
<name>A0A2H9ZX93_9ASPA</name>
<accession>A0A2H9ZX93</accession>
<dbReference type="Proteomes" id="UP000236161">
    <property type="component" value="Unassembled WGS sequence"/>
</dbReference>
<feature type="signal peptide" evidence="1">
    <location>
        <begin position="1"/>
        <end position="28"/>
    </location>
</feature>
<protein>
    <recommendedName>
        <fullName evidence="4">Cell wall protein</fullName>
    </recommendedName>
</protein>
<evidence type="ECO:0000313" key="2">
    <source>
        <dbReference type="EMBL" id="PKA47893.1"/>
    </source>
</evidence>
<dbReference type="PANTHER" id="PTHR36733:SF1">
    <property type="entry name" value="CELL WALL PROTEIN-RELATED"/>
    <property type="match status" value="1"/>
</dbReference>
<evidence type="ECO:0000256" key="1">
    <source>
        <dbReference type="SAM" id="SignalP"/>
    </source>
</evidence>
<dbReference type="InterPro" id="IPR034565">
    <property type="entry name" value="Put_cell_wall"/>
</dbReference>
<reference evidence="2 3" key="1">
    <citation type="journal article" date="2017" name="Nature">
        <title>The Apostasia genome and the evolution of orchids.</title>
        <authorList>
            <person name="Zhang G.Q."/>
            <person name="Liu K.W."/>
            <person name="Li Z."/>
            <person name="Lohaus R."/>
            <person name="Hsiao Y.Y."/>
            <person name="Niu S.C."/>
            <person name="Wang J.Y."/>
            <person name="Lin Y.C."/>
            <person name="Xu Q."/>
            <person name="Chen L.J."/>
            <person name="Yoshida K."/>
            <person name="Fujiwara S."/>
            <person name="Wang Z.W."/>
            <person name="Zhang Y.Q."/>
            <person name="Mitsuda N."/>
            <person name="Wang M."/>
            <person name="Liu G.H."/>
            <person name="Pecoraro L."/>
            <person name="Huang H.X."/>
            <person name="Xiao X.J."/>
            <person name="Lin M."/>
            <person name="Wu X.Y."/>
            <person name="Wu W.L."/>
            <person name="Chen Y.Y."/>
            <person name="Chang S.B."/>
            <person name="Sakamoto S."/>
            <person name="Ohme-Takagi M."/>
            <person name="Yagi M."/>
            <person name="Zeng S.J."/>
            <person name="Shen C.Y."/>
            <person name="Yeh C.M."/>
            <person name="Luo Y.B."/>
            <person name="Tsai W.C."/>
            <person name="Van de Peer Y."/>
            <person name="Liu Z.J."/>
        </authorList>
    </citation>
    <scope>NUCLEOTIDE SEQUENCE [LARGE SCALE GENOMIC DNA]</scope>
    <source>
        <strain evidence="3">cv. Shenzhen</strain>
        <tissue evidence="2">Stem</tissue>
    </source>
</reference>
<dbReference type="EMBL" id="KZ453008">
    <property type="protein sequence ID" value="PKA47893.1"/>
    <property type="molecule type" value="Genomic_DNA"/>
</dbReference>
<sequence>MAKSTASCRRFVVLILGSLILFPVAISAARLAPADPNTLKQKECIDGVGGAFNVPSLGRYVGGGAGRNIGGPGSSSIGSVGGLPPFTDLDHSGPAAANGRYIPGFDDTFVPNPGYEVPRQWESTTLKCGPQTYAGEDHYYTEDFKAGSFNFHSNV</sequence>
<organism evidence="2 3">
    <name type="scientific">Apostasia shenzhenica</name>
    <dbReference type="NCBI Taxonomy" id="1088818"/>
    <lineage>
        <taxon>Eukaryota</taxon>
        <taxon>Viridiplantae</taxon>
        <taxon>Streptophyta</taxon>
        <taxon>Embryophyta</taxon>
        <taxon>Tracheophyta</taxon>
        <taxon>Spermatophyta</taxon>
        <taxon>Magnoliopsida</taxon>
        <taxon>Liliopsida</taxon>
        <taxon>Asparagales</taxon>
        <taxon>Orchidaceae</taxon>
        <taxon>Apostasioideae</taxon>
        <taxon>Apostasia</taxon>
    </lineage>
</organism>
<keyword evidence="3" id="KW-1185">Reference proteome</keyword>
<evidence type="ECO:0000313" key="3">
    <source>
        <dbReference type="Proteomes" id="UP000236161"/>
    </source>
</evidence>
<dbReference type="PANTHER" id="PTHR36733">
    <property type="entry name" value="CELL WALL PROTEIN-RELATED"/>
    <property type="match status" value="1"/>
</dbReference>
<keyword evidence="1" id="KW-0732">Signal</keyword>
<feature type="chain" id="PRO_5014169309" description="Cell wall protein" evidence="1">
    <location>
        <begin position="29"/>
        <end position="155"/>
    </location>
</feature>